<reference evidence="2 3" key="1">
    <citation type="journal article" date="2014" name="PLoS ONE">
        <title>Global Analysis of Gene Expression Profiles in Physic Nut (Jatropha curcas L.) Seedlings Exposed to Salt Stress.</title>
        <authorList>
            <person name="Zhang L."/>
            <person name="Zhang C."/>
            <person name="Wu P."/>
            <person name="Chen Y."/>
            <person name="Li M."/>
            <person name="Jiang H."/>
            <person name="Wu G."/>
        </authorList>
    </citation>
    <scope>NUCLEOTIDE SEQUENCE [LARGE SCALE GENOMIC DNA]</scope>
    <source>
        <strain evidence="3">cv. GZQX0401</strain>
        <tissue evidence="2">Young leaves</tissue>
    </source>
</reference>
<accession>A0A067JXM2</accession>
<dbReference type="EMBL" id="KK914782">
    <property type="protein sequence ID" value="KDP28642.1"/>
    <property type="molecule type" value="Genomic_DNA"/>
</dbReference>
<feature type="region of interest" description="Disordered" evidence="1">
    <location>
        <begin position="1"/>
        <end position="67"/>
    </location>
</feature>
<evidence type="ECO:0000256" key="1">
    <source>
        <dbReference type="SAM" id="MobiDB-lite"/>
    </source>
</evidence>
<proteinExistence type="predicted"/>
<dbReference type="PANTHER" id="PTHR35459:SF2">
    <property type="entry name" value="T1N6.14 PROTEIN"/>
    <property type="match status" value="1"/>
</dbReference>
<dbReference type="Proteomes" id="UP000027138">
    <property type="component" value="Unassembled WGS sequence"/>
</dbReference>
<sequence>MEEAKPAQDPPTENPNPDPNPPETAPAPPSQSPPPAPATVAAPPPPPPPPPPAPAAGSLPPKTKKRPLESYVQIQECSYFKMRAVLKDIRPHLLEVLRTVNFRSCKGADELREKLNLLMELYKQMTAEAVPAKKSKNAPEGQELSSENGARQKPQEQLQDVKPAEQPQSDQVFAKPSETKEATDLEEQTRYIGGSAFGWNFITFSGNKSVYYGRTKESFRAAQEAL</sequence>
<dbReference type="PANTHER" id="PTHR35459">
    <property type="entry name" value="T1N6.14 PROTEIN"/>
    <property type="match status" value="1"/>
</dbReference>
<dbReference type="KEGG" id="jcu:105642998"/>
<dbReference type="SUPFAM" id="SSF101447">
    <property type="entry name" value="Formin homology 2 domain (FH2 domain)"/>
    <property type="match status" value="1"/>
</dbReference>
<dbReference type="OrthoDB" id="672903at2759"/>
<name>A0A067JXM2_JATCU</name>
<organism evidence="2 3">
    <name type="scientific">Jatropha curcas</name>
    <name type="common">Barbados nut</name>
    <dbReference type="NCBI Taxonomy" id="180498"/>
    <lineage>
        <taxon>Eukaryota</taxon>
        <taxon>Viridiplantae</taxon>
        <taxon>Streptophyta</taxon>
        <taxon>Embryophyta</taxon>
        <taxon>Tracheophyta</taxon>
        <taxon>Spermatophyta</taxon>
        <taxon>Magnoliopsida</taxon>
        <taxon>eudicotyledons</taxon>
        <taxon>Gunneridae</taxon>
        <taxon>Pentapetalae</taxon>
        <taxon>rosids</taxon>
        <taxon>fabids</taxon>
        <taxon>Malpighiales</taxon>
        <taxon>Euphorbiaceae</taxon>
        <taxon>Crotonoideae</taxon>
        <taxon>Jatropheae</taxon>
        <taxon>Jatropha</taxon>
    </lineage>
</organism>
<evidence type="ECO:0000313" key="2">
    <source>
        <dbReference type="EMBL" id="KDP28642.1"/>
    </source>
</evidence>
<dbReference type="STRING" id="180498.A0A067JXM2"/>
<gene>
    <name evidence="2" type="ORF">JCGZ_14413</name>
</gene>
<keyword evidence="3" id="KW-1185">Reference proteome</keyword>
<evidence type="ECO:0000313" key="3">
    <source>
        <dbReference type="Proteomes" id="UP000027138"/>
    </source>
</evidence>
<protein>
    <submittedName>
        <fullName evidence="2">Uncharacterized protein</fullName>
    </submittedName>
</protein>
<feature type="compositionally biased region" description="Basic and acidic residues" evidence="1">
    <location>
        <begin position="177"/>
        <end position="187"/>
    </location>
</feature>
<feature type="compositionally biased region" description="Pro residues" evidence="1">
    <location>
        <begin position="8"/>
        <end position="54"/>
    </location>
</feature>
<dbReference type="AlphaFoldDB" id="A0A067JXM2"/>
<feature type="region of interest" description="Disordered" evidence="1">
    <location>
        <begin position="129"/>
        <end position="187"/>
    </location>
</feature>